<evidence type="ECO:0000256" key="2">
    <source>
        <dbReference type="ARBA" id="ARBA00022603"/>
    </source>
</evidence>
<dbReference type="InterPro" id="IPR029063">
    <property type="entry name" value="SAM-dependent_MTases_sf"/>
</dbReference>
<feature type="domain" description="DNA methylase N-4/N-6" evidence="5">
    <location>
        <begin position="66"/>
        <end position="446"/>
    </location>
</feature>
<keyword evidence="2 6" id="KW-0489">Methyltransferase</keyword>
<dbReference type="Proteomes" id="UP000185478">
    <property type="component" value="Chromosome"/>
</dbReference>
<comment type="similarity">
    <text evidence="1">Belongs to the N(4)/N(6)-methyltransferase family.</text>
</comment>
<proteinExistence type="inferred from homology"/>
<dbReference type="AlphaFoldDB" id="A0A1L7CEH5"/>
<dbReference type="GO" id="GO:0003677">
    <property type="term" value="F:DNA binding"/>
    <property type="evidence" value="ECO:0007669"/>
    <property type="project" value="InterPro"/>
</dbReference>
<dbReference type="GO" id="GO:0032259">
    <property type="term" value="P:methylation"/>
    <property type="evidence" value="ECO:0007669"/>
    <property type="project" value="UniProtKB-KW"/>
</dbReference>
<evidence type="ECO:0000313" key="7">
    <source>
        <dbReference type="Proteomes" id="UP000185478"/>
    </source>
</evidence>
<dbReference type="GO" id="GO:0008170">
    <property type="term" value="F:N-methyltransferase activity"/>
    <property type="evidence" value="ECO:0007669"/>
    <property type="project" value="InterPro"/>
</dbReference>
<evidence type="ECO:0000256" key="1">
    <source>
        <dbReference type="ARBA" id="ARBA00006594"/>
    </source>
</evidence>
<dbReference type="SUPFAM" id="SSF53335">
    <property type="entry name" value="S-adenosyl-L-methionine-dependent methyltransferases"/>
    <property type="match status" value="1"/>
</dbReference>
<dbReference type="InterPro" id="IPR002295">
    <property type="entry name" value="N4/N6-MTase_EcoPI_Mod-like"/>
</dbReference>
<dbReference type="PRINTS" id="PR00506">
    <property type="entry name" value="D21N6MTFRASE"/>
</dbReference>
<evidence type="ECO:0000256" key="3">
    <source>
        <dbReference type="ARBA" id="ARBA00022679"/>
    </source>
</evidence>
<keyword evidence="3 6" id="KW-0808">Transferase</keyword>
<evidence type="ECO:0000256" key="4">
    <source>
        <dbReference type="ARBA" id="ARBA00022691"/>
    </source>
</evidence>
<gene>
    <name evidence="6" type="ORF">CAQU_03250</name>
</gene>
<dbReference type="OrthoDB" id="9773060at2"/>
<dbReference type="Pfam" id="PF01555">
    <property type="entry name" value="N6_N4_Mtase"/>
    <property type="match status" value="1"/>
</dbReference>
<evidence type="ECO:0000313" key="6">
    <source>
        <dbReference type="EMBL" id="APT84246.1"/>
    </source>
</evidence>
<dbReference type="STRING" id="1431546.CAQU_03250"/>
<keyword evidence="7" id="KW-1185">Reference proteome</keyword>
<dbReference type="InterPro" id="IPR002052">
    <property type="entry name" value="DNA_methylase_N6_adenine_CS"/>
</dbReference>
<reference evidence="6 7" key="1">
    <citation type="submission" date="2014-08" db="EMBL/GenBank/DDBJ databases">
        <title>Complete genome sequence of Corynebacterium aquilae S-613T(T) (=DSM 44791(T)), isolated from the choana of a healthy golden eagle.</title>
        <authorList>
            <person name="Ruckert C."/>
            <person name="Albersmeier A."/>
            <person name="Winkler A."/>
            <person name="Kalinowski J."/>
        </authorList>
    </citation>
    <scope>NUCLEOTIDE SEQUENCE [LARGE SCALE GENOMIC DNA]</scope>
    <source>
        <strain evidence="6 7">S-613</strain>
    </source>
</reference>
<organism evidence="6 7">
    <name type="scientific">Corynebacterium aquilae DSM 44791</name>
    <dbReference type="NCBI Taxonomy" id="1431546"/>
    <lineage>
        <taxon>Bacteria</taxon>
        <taxon>Bacillati</taxon>
        <taxon>Actinomycetota</taxon>
        <taxon>Actinomycetes</taxon>
        <taxon>Mycobacteriales</taxon>
        <taxon>Corynebacteriaceae</taxon>
        <taxon>Corynebacterium</taxon>
    </lineage>
</organism>
<accession>A0A1L7CEH5</accession>
<dbReference type="Gene3D" id="3.40.50.150">
    <property type="entry name" value="Vaccinia Virus protein VP39"/>
    <property type="match status" value="1"/>
</dbReference>
<evidence type="ECO:0000259" key="5">
    <source>
        <dbReference type="Pfam" id="PF01555"/>
    </source>
</evidence>
<keyword evidence="4" id="KW-0949">S-adenosyl-L-methionine</keyword>
<dbReference type="REBASE" id="182332">
    <property type="entry name" value="M.Cam44791ORF3250P"/>
</dbReference>
<dbReference type="RefSeq" id="WP_075725153.1">
    <property type="nucleotide sequence ID" value="NZ_CP009245.1"/>
</dbReference>
<dbReference type="InterPro" id="IPR002941">
    <property type="entry name" value="DNA_methylase_N4/N6"/>
</dbReference>
<protein>
    <submittedName>
        <fullName evidence="6">Cytosine methyltransferase</fullName>
    </submittedName>
</protein>
<dbReference type="KEGG" id="caqu:CAQU_03250"/>
<dbReference type="EMBL" id="CP009245">
    <property type="protein sequence ID" value="APT84246.1"/>
    <property type="molecule type" value="Genomic_DNA"/>
</dbReference>
<sequence length="590" mass="65820">MPELTWVGKDKVITHYLDVPYRLLSRQYSFDADGQHQAGIDSENMIIHGDNLEALKALLPRYEGSVDLIYIDPPYNTGNEEWVYNDNVKDPRIMKWLGEVVGKEGEDLSRHDKWLCMIYPRLRLLQKLLSVNGVMAVSISQHELPHLLLVLKEIFSTRQIFPITVQTSGGKPAKGFNVSHEYLVFVAPEDFSPNPYLEGRRKYSSAYHGMNLATFNQAQRPNQAYPIFVNDAGAIVGVGASLQRRVSDGTFTGPLESFQFDYSEAPEGCTAVWPVTAKGIPCVWRLVPERLLGDWGKGYIKVVPSKDGTQNQWTVQYLSAGVIKKIASGEFKTRKFSDDPNVPTLEVENYETNSASIPSLWLDKLMFTARGGEQMADVLGKKSAFQYPKPLELVKSVLLRCTSKHSIVLDSFAGSGTTAHATLALNKEDGGARRFILVELGDYAEDVTAERVKRVIQGYGAGESAVPGTGGSFSFYELGEPLLLGDNLNPAAGVEKIREYIWFTDTKVPYSPPAEPEHKHYLGNINDTAYFFAYEPEQAMALDRQYLAGIPDACAADAYVIYADICLLSKRELQAFNVTFKKIPRDITRL</sequence>
<name>A0A1L7CEH5_9CORY</name>
<dbReference type="PROSITE" id="PS00092">
    <property type="entry name" value="N6_MTASE"/>
    <property type="match status" value="1"/>
</dbReference>